<reference evidence="3 4" key="1">
    <citation type="submission" date="2019-04" db="EMBL/GenBank/DDBJ databases">
        <title>Trinickia sp. 7GSK02, isolated from subtropical forest soil.</title>
        <authorList>
            <person name="Gao Z.-H."/>
            <person name="Qiu L.-H."/>
        </authorList>
    </citation>
    <scope>NUCLEOTIDE SEQUENCE [LARGE SCALE GENOMIC DNA]</scope>
    <source>
        <strain evidence="3 4">7GSK02</strain>
    </source>
</reference>
<organism evidence="3 4">
    <name type="scientific">Trinickia terrae</name>
    <dbReference type="NCBI Taxonomy" id="2571161"/>
    <lineage>
        <taxon>Bacteria</taxon>
        <taxon>Pseudomonadati</taxon>
        <taxon>Pseudomonadota</taxon>
        <taxon>Betaproteobacteria</taxon>
        <taxon>Burkholderiales</taxon>
        <taxon>Burkholderiaceae</taxon>
        <taxon>Trinickia</taxon>
    </lineage>
</organism>
<keyword evidence="4" id="KW-1185">Reference proteome</keyword>
<feature type="compositionally biased region" description="Gly residues" evidence="1">
    <location>
        <begin position="225"/>
        <end position="242"/>
    </location>
</feature>
<sequence length="242" mass="23407">MPLRRAPWLALGVALLSACGGGGGNSTPSSVAMSGTAATGRALSNAALGIVCAQGSASASTNANGAFQATVTGSAPCVITATSGSTVLHSTAFAGGTFNVTPETDLLLAYLAAQLGTTESALVAGFPGNAHFEQTLANESVVLTAQAAVVQGLDTQYNVTLTATNFLIAPFAVGQPGADHDLQTLRSAGAIDANGEPDAVALSLMATLGAQHPLPPAPGTSSGTGSTGTTGTGTGGSMGGMM</sequence>
<dbReference type="Proteomes" id="UP000305539">
    <property type="component" value="Unassembled WGS sequence"/>
</dbReference>
<protein>
    <recommendedName>
        <fullName evidence="5">Carboxypeptidase regulatory-like domain-containing protein</fullName>
    </recommendedName>
</protein>
<proteinExistence type="predicted"/>
<evidence type="ECO:0000256" key="1">
    <source>
        <dbReference type="SAM" id="MobiDB-lite"/>
    </source>
</evidence>
<evidence type="ECO:0008006" key="5">
    <source>
        <dbReference type="Google" id="ProtNLM"/>
    </source>
</evidence>
<feature type="chain" id="PRO_5020226309" description="Carboxypeptidase regulatory-like domain-containing protein" evidence="2">
    <location>
        <begin position="21"/>
        <end position="242"/>
    </location>
</feature>
<dbReference type="EMBL" id="SWJE01000006">
    <property type="protein sequence ID" value="TKC88859.1"/>
    <property type="molecule type" value="Genomic_DNA"/>
</dbReference>
<evidence type="ECO:0000313" key="3">
    <source>
        <dbReference type="EMBL" id="TKC88859.1"/>
    </source>
</evidence>
<accession>A0A4U1I664</accession>
<feature type="signal peptide" evidence="2">
    <location>
        <begin position="1"/>
        <end position="20"/>
    </location>
</feature>
<dbReference type="AlphaFoldDB" id="A0A4U1I664"/>
<evidence type="ECO:0000313" key="4">
    <source>
        <dbReference type="Proteomes" id="UP000305539"/>
    </source>
</evidence>
<keyword evidence="2" id="KW-0732">Signal</keyword>
<feature type="region of interest" description="Disordered" evidence="1">
    <location>
        <begin position="212"/>
        <end position="242"/>
    </location>
</feature>
<name>A0A4U1I664_9BURK</name>
<gene>
    <name evidence="3" type="ORF">FAZ69_13945</name>
</gene>
<dbReference type="PROSITE" id="PS51257">
    <property type="entry name" value="PROKAR_LIPOPROTEIN"/>
    <property type="match status" value="1"/>
</dbReference>
<evidence type="ECO:0000256" key="2">
    <source>
        <dbReference type="SAM" id="SignalP"/>
    </source>
</evidence>
<comment type="caution">
    <text evidence="3">The sequence shown here is derived from an EMBL/GenBank/DDBJ whole genome shotgun (WGS) entry which is preliminary data.</text>
</comment>
<dbReference type="OrthoDB" id="9093933at2"/>